<reference evidence="3 4" key="1">
    <citation type="submission" date="2019-07" db="EMBL/GenBank/DDBJ databases">
        <title>Description of 53C-WASEF.</title>
        <authorList>
            <person name="Pitt A."/>
            <person name="Hahn M.W."/>
        </authorList>
    </citation>
    <scope>NUCLEOTIDE SEQUENCE [LARGE SCALE GENOMIC DNA]</scope>
    <source>
        <strain evidence="3 4">53C-WASEF</strain>
    </source>
</reference>
<sequence length="123" mass="13658">MDPSQQFTKQLDAITQSMQREMEQAEQFMIAYAIAVIVYFIFATATGVHCASKGPTKNNASWMMLVILIPVLGPLAYWIFKPSEDDLFPTAPQSGVFPPAPPPRTSRSIADEITADLAKRKRP</sequence>
<feature type="transmembrane region" description="Helical" evidence="2">
    <location>
        <begin position="28"/>
        <end position="48"/>
    </location>
</feature>
<keyword evidence="2" id="KW-1133">Transmembrane helix</keyword>
<dbReference type="Proteomes" id="UP000315648">
    <property type="component" value="Unassembled WGS sequence"/>
</dbReference>
<evidence type="ECO:0000313" key="4">
    <source>
        <dbReference type="Proteomes" id="UP000315648"/>
    </source>
</evidence>
<feature type="transmembrane region" description="Helical" evidence="2">
    <location>
        <begin position="60"/>
        <end position="80"/>
    </location>
</feature>
<dbReference type="EMBL" id="VMBG01000001">
    <property type="protein sequence ID" value="TSJ77790.1"/>
    <property type="molecule type" value="Genomic_DNA"/>
</dbReference>
<evidence type="ECO:0000256" key="1">
    <source>
        <dbReference type="SAM" id="MobiDB-lite"/>
    </source>
</evidence>
<protein>
    <submittedName>
        <fullName evidence="3">Uncharacterized protein</fullName>
    </submittedName>
</protein>
<comment type="caution">
    <text evidence="3">The sequence shown here is derived from an EMBL/GenBank/DDBJ whole genome shotgun (WGS) entry which is preliminary data.</text>
</comment>
<keyword evidence="2" id="KW-0812">Transmembrane</keyword>
<feature type="region of interest" description="Disordered" evidence="1">
    <location>
        <begin position="91"/>
        <end position="110"/>
    </location>
</feature>
<accession>A0A556QMB0</accession>
<dbReference type="AlphaFoldDB" id="A0A556QMB0"/>
<dbReference type="RefSeq" id="WP_144228132.1">
    <property type="nucleotide sequence ID" value="NZ_CBCRVV010000001.1"/>
</dbReference>
<gene>
    <name evidence="3" type="ORF">FPL22_00340</name>
</gene>
<name>A0A556QMB0_9BACT</name>
<keyword evidence="4" id="KW-1185">Reference proteome</keyword>
<evidence type="ECO:0000313" key="3">
    <source>
        <dbReference type="EMBL" id="TSJ77790.1"/>
    </source>
</evidence>
<proteinExistence type="predicted"/>
<keyword evidence="2" id="KW-0472">Membrane</keyword>
<evidence type="ECO:0000256" key="2">
    <source>
        <dbReference type="SAM" id="Phobius"/>
    </source>
</evidence>
<organism evidence="3 4">
    <name type="scientific">Rariglobus hedericola</name>
    <dbReference type="NCBI Taxonomy" id="2597822"/>
    <lineage>
        <taxon>Bacteria</taxon>
        <taxon>Pseudomonadati</taxon>
        <taxon>Verrucomicrobiota</taxon>
        <taxon>Opitutia</taxon>
        <taxon>Opitutales</taxon>
        <taxon>Opitutaceae</taxon>
        <taxon>Rariglobus</taxon>
    </lineage>
</organism>